<gene>
    <name evidence="1" type="ORF">XELAEV_18039452mg</name>
</gene>
<dbReference type="EMBL" id="CM004480">
    <property type="protein sequence ID" value="OCT68154.1"/>
    <property type="molecule type" value="Genomic_DNA"/>
</dbReference>
<dbReference type="Proteomes" id="UP000694892">
    <property type="component" value="Chromosome 8L"/>
</dbReference>
<reference evidence="2" key="1">
    <citation type="journal article" date="2016" name="Nature">
        <title>Genome evolution in the allotetraploid frog Xenopus laevis.</title>
        <authorList>
            <person name="Session A.M."/>
            <person name="Uno Y."/>
            <person name="Kwon T."/>
            <person name="Chapman J.A."/>
            <person name="Toyoda A."/>
            <person name="Takahashi S."/>
            <person name="Fukui A."/>
            <person name="Hikosaka A."/>
            <person name="Suzuki A."/>
            <person name="Kondo M."/>
            <person name="van Heeringen S.J."/>
            <person name="Quigley I."/>
            <person name="Heinz S."/>
            <person name="Ogino H."/>
            <person name="Ochi H."/>
            <person name="Hellsten U."/>
            <person name="Lyons J.B."/>
            <person name="Simakov O."/>
            <person name="Putnam N."/>
            <person name="Stites J."/>
            <person name="Kuroki Y."/>
            <person name="Tanaka T."/>
            <person name="Michiue T."/>
            <person name="Watanabe M."/>
            <person name="Bogdanovic O."/>
            <person name="Lister R."/>
            <person name="Georgiou G."/>
            <person name="Paranjpe S.S."/>
            <person name="van Kruijsbergen I."/>
            <person name="Shu S."/>
            <person name="Carlson J."/>
            <person name="Kinoshita T."/>
            <person name="Ohta Y."/>
            <person name="Mawaribuchi S."/>
            <person name="Jenkins J."/>
            <person name="Grimwood J."/>
            <person name="Schmutz J."/>
            <person name="Mitros T."/>
            <person name="Mozaffari S.V."/>
            <person name="Suzuki Y."/>
            <person name="Haramoto Y."/>
            <person name="Yamamoto T.S."/>
            <person name="Takagi C."/>
            <person name="Heald R."/>
            <person name="Miller K."/>
            <person name="Haudenschild C."/>
            <person name="Kitzman J."/>
            <person name="Nakayama T."/>
            <person name="Izutsu Y."/>
            <person name="Robert J."/>
            <person name="Fortriede J."/>
            <person name="Burns K."/>
            <person name="Lotay V."/>
            <person name="Karimi K."/>
            <person name="Yasuoka Y."/>
            <person name="Dichmann D.S."/>
            <person name="Flajnik M.F."/>
            <person name="Houston D.W."/>
            <person name="Shendure J."/>
            <person name="DuPasquier L."/>
            <person name="Vize P.D."/>
            <person name="Zorn A.M."/>
            <person name="Ito M."/>
            <person name="Marcotte E.M."/>
            <person name="Wallingford J.B."/>
            <person name="Ito Y."/>
            <person name="Asashima M."/>
            <person name="Ueno N."/>
            <person name="Matsuda Y."/>
            <person name="Veenstra G.J."/>
            <person name="Fujiyama A."/>
            <person name="Harland R.M."/>
            <person name="Taira M."/>
            <person name="Rokhsar D.S."/>
        </authorList>
    </citation>
    <scope>NUCLEOTIDE SEQUENCE [LARGE SCALE GENOMIC DNA]</scope>
    <source>
        <strain evidence="2">J</strain>
    </source>
</reference>
<protein>
    <submittedName>
        <fullName evidence="1">Uncharacterized protein</fullName>
    </submittedName>
</protein>
<sequence>MSTHYCTYLNFLWQRLNRLGVKRINKTTEYTYNYTSFQCSIYKKTGKARPSYLADDRHRRIVSIYRPSFQVKATVWYKLNNIRPRQIKS</sequence>
<organism evidence="1 2">
    <name type="scientific">Xenopus laevis</name>
    <name type="common">African clawed frog</name>
    <dbReference type="NCBI Taxonomy" id="8355"/>
    <lineage>
        <taxon>Eukaryota</taxon>
        <taxon>Metazoa</taxon>
        <taxon>Chordata</taxon>
        <taxon>Craniata</taxon>
        <taxon>Vertebrata</taxon>
        <taxon>Euteleostomi</taxon>
        <taxon>Amphibia</taxon>
        <taxon>Batrachia</taxon>
        <taxon>Anura</taxon>
        <taxon>Pipoidea</taxon>
        <taxon>Pipidae</taxon>
        <taxon>Xenopodinae</taxon>
        <taxon>Xenopus</taxon>
        <taxon>Xenopus</taxon>
    </lineage>
</organism>
<name>A0A974C7U7_XENLA</name>
<evidence type="ECO:0000313" key="1">
    <source>
        <dbReference type="EMBL" id="OCT68154.1"/>
    </source>
</evidence>
<evidence type="ECO:0000313" key="2">
    <source>
        <dbReference type="Proteomes" id="UP000694892"/>
    </source>
</evidence>
<accession>A0A974C7U7</accession>
<proteinExistence type="predicted"/>
<dbReference type="AlphaFoldDB" id="A0A974C7U7"/>